<proteinExistence type="predicted"/>
<dbReference type="InterPro" id="IPR000873">
    <property type="entry name" value="AMP-dep_synth/lig_dom"/>
</dbReference>
<evidence type="ECO:0000313" key="2">
    <source>
        <dbReference type="EMBL" id="CAG7721810.1"/>
    </source>
</evidence>
<dbReference type="PROSITE" id="PS00455">
    <property type="entry name" value="AMP_BINDING"/>
    <property type="match status" value="1"/>
</dbReference>
<feature type="domain" description="AMP-dependent synthetase/ligase" evidence="1">
    <location>
        <begin position="5"/>
        <end position="37"/>
    </location>
</feature>
<dbReference type="Pfam" id="PF00501">
    <property type="entry name" value="AMP-binding"/>
    <property type="match status" value="1"/>
</dbReference>
<organism evidence="2 3">
    <name type="scientific">Allacma fusca</name>
    <dbReference type="NCBI Taxonomy" id="39272"/>
    <lineage>
        <taxon>Eukaryota</taxon>
        <taxon>Metazoa</taxon>
        <taxon>Ecdysozoa</taxon>
        <taxon>Arthropoda</taxon>
        <taxon>Hexapoda</taxon>
        <taxon>Collembola</taxon>
        <taxon>Symphypleona</taxon>
        <taxon>Sminthuridae</taxon>
        <taxon>Allacma</taxon>
    </lineage>
</organism>
<accession>A0A8J2JK66</accession>
<name>A0A8J2JK66_9HEXA</name>
<gene>
    <name evidence="2" type="ORF">AFUS01_LOCUS11000</name>
</gene>
<sequence length="43" mass="4982">ERTGIVLFTSGSSGEPKGVRLNHRTILNRLNWQWHQFPFQSDA</sequence>
<evidence type="ECO:0000259" key="1">
    <source>
        <dbReference type="Pfam" id="PF00501"/>
    </source>
</evidence>
<dbReference type="AlphaFoldDB" id="A0A8J2JK66"/>
<evidence type="ECO:0000313" key="3">
    <source>
        <dbReference type="Proteomes" id="UP000708208"/>
    </source>
</evidence>
<dbReference type="EMBL" id="CAJVCH010083088">
    <property type="protein sequence ID" value="CAG7721810.1"/>
    <property type="molecule type" value="Genomic_DNA"/>
</dbReference>
<reference evidence="2" key="1">
    <citation type="submission" date="2021-06" db="EMBL/GenBank/DDBJ databases">
        <authorList>
            <person name="Hodson N. C."/>
            <person name="Mongue J. A."/>
            <person name="Jaron S. K."/>
        </authorList>
    </citation>
    <scope>NUCLEOTIDE SEQUENCE</scope>
</reference>
<protein>
    <recommendedName>
        <fullName evidence="1">AMP-dependent synthetase/ligase domain-containing protein</fullName>
    </recommendedName>
</protein>
<dbReference type="Proteomes" id="UP000708208">
    <property type="component" value="Unassembled WGS sequence"/>
</dbReference>
<feature type="non-terminal residue" evidence="2">
    <location>
        <position position="1"/>
    </location>
</feature>
<keyword evidence="3" id="KW-1185">Reference proteome</keyword>
<dbReference type="InterPro" id="IPR020845">
    <property type="entry name" value="AMP-binding_CS"/>
</dbReference>
<dbReference type="OrthoDB" id="416786at2759"/>
<comment type="caution">
    <text evidence="2">The sequence shown here is derived from an EMBL/GenBank/DDBJ whole genome shotgun (WGS) entry which is preliminary data.</text>
</comment>
<feature type="non-terminal residue" evidence="2">
    <location>
        <position position="43"/>
    </location>
</feature>